<name>A0A5J6IH45_STRC4</name>
<sequence>MIEAAGSGIDGSDHEWIEGLAWAYGLVAPDPVERAAALDRQARARMEVEAALDRLNEGRFPIHWLRFRARDRAYRRACGRCLPGALWSESRYGHGRISTWPGLSLALLFLEWEARYPQEWTEHAKDWGTKQALIRDLAATDHDRLLRAKLVDLVDLAVQRTYRCKDREYVRVARAVDGDELRHRLHRAQRSENPVAQLHARYVLWLLDRPEIPNTRHVWRTWLAGALT</sequence>
<dbReference type="EMBL" id="CP023694">
    <property type="protein sequence ID" value="QEV30401.1"/>
    <property type="molecule type" value="Genomic_DNA"/>
</dbReference>
<reference evidence="1 2" key="1">
    <citation type="submission" date="2017-09" db="EMBL/GenBank/DDBJ databases">
        <authorList>
            <person name="Lee N."/>
            <person name="Cho B.-K."/>
        </authorList>
    </citation>
    <scope>NUCLEOTIDE SEQUENCE [LARGE SCALE GENOMIC DNA]</scope>
    <source>
        <strain evidence="1 2">ATCC 13740</strain>
    </source>
</reference>
<dbReference type="Proteomes" id="UP000326598">
    <property type="component" value="Chromosome"/>
</dbReference>
<gene>
    <name evidence="1" type="ORF">CP976_18890</name>
</gene>
<accession>A0A5J6IH45</accession>
<evidence type="ECO:0000313" key="2">
    <source>
        <dbReference type="Proteomes" id="UP000326598"/>
    </source>
</evidence>
<dbReference type="KEGG" id="scoe:CP976_18890"/>
<organism evidence="1 2">
    <name type="scientific">Streptomyces coeruleorubidus</name>
    <dbReference type="NCBI Taxonomy" id="116188"/>
    <lineage>
        <taxon>Bacteria</taxon>
        <taxon>Bacillati</taxon>
        <taxon>Actinomycetota</taxon>
        <taxon>Actinomycetes</taxon>
        <taxon>Kitasatosporales</taxon>
        <taxon>Streptomycetaceae</taxon>
        <taxon>Streptomyces</taxon>
    </lineage>
</organism>
<protein>
    <submittedName>
        <fullName evidence="1">Uncharacterized protein</fullName>
    </submittedName>
</protein>
<proteinExistence type="predicted"/>
<evidence type="ECO:0000313" key="1">
    <source>
        <dbReference type="EMBL" id="QEV30401.1"/>
    </source>
</evidence>
<dbReference type="AlphaFoldDB" id="A0A5J6IH45"/>